<dbReference type="STRING" id="927083.DB32_003849"/>
<comment type="similarity">
    <text evidence="1">Belongs to the mannose-6-phosphate isomerase type 2 family.</text>
</comment>
<evidence type="ECO:0000256" key="2">
    <source>
        <dbReference type="ARBA" id="ARBA00012387"/>
    </source>
</evidence>
<dbReference type="CDD" id="cd02509">
    <property type="entry name" value="GDP-M1P_Guanylyltransferase"/>
    <property type="match status" value="1"/>
</dbReference>
<evidence type="ECO:0000256" key="6">
    <source>
        <dbReference type="ARBA" id="ARBA00023134"/>
    </source>
</evidence>
<dbReference type="FunFam" id="3.90.550.10:FF:000046">
    <property type="entry name" value="Mannose-1-phosphate guanylyltransferase (GDP)"/>
    <property type="match status" value="1"/>
</dbReference>
<dbReference type="GO" id="GO:0009298">
    <property type="term" value="P:GDP-mannose biosynthetic process"/>
    <property type="evidence" value="ECO:0007669"/>
    <property type="project" value="TreeGrafter"/>
</dbReference>
<keyword evidence="6" id="KW-0342">GTP-binding</keyword>
<dbReference type="Gene3D" id="3.90.550.10">
    <property type="entry name" value="Spore Coat Polysaccharide Biosynthesis Protein SpsA, Chain A"/>
    <property type="match status" value="1"/>
</dbReference>
<accession>A0A0F6W3R8</accession>
<gene>
    <name evidence="10" type="ORF">DB32_003849</name>
</gene>
<evidence type="ECO:0000256" key="5">
    <source>
        <dbReference type="ARBA" id="ARBA00022741"/>
    </source>
</evidence>
<dbReference type="EMBL" id="CP011125">
    <property type="protein sequence ID" value="AKF06700.1"/>
    <property type="molecule type" value="Genomic_DNA"/>
</dbReference>
<proteinExistence type="inferred from homology"/>
<name>A0A0F6W3R8_9BACT</name>
<reference evidence="10 11" key="1">
    <citation type="submission" date="2015-03" db="EMBL/GenBank/DDBJ databases">
        <title>Genome assembly of Sandaracinus amylolyticus DSM 53668.</title>
        <authorList>
            <person name="Sharma G."/>
            <person name="Subramanian S."/>
        </authorList>
    </citation>
    <scope>NUCLEOTIDE SEQUENCE [LARGE SCALE GENOMIC DNA]</scope>
    <source>
        <strain evidence="10 11">DSM 53668</strain>
    </source>
</reference>
<dbReference type="InterPro" id="IPR054566">
    <property type="entry name" value="ManC/GMP-like_b-helix"/>
</dbReference>
<organism evidence="10 11">
    <name type="scientific">Sandaracinus amylolyticus</name>
    <dbReference type="NCBI Taxonomy" id="927083"/>
    <lineage>
        <taxon>Bacteria</taxon>
        <taxon>Pseudomonadati</taxon>
        <taxon>Myxococcota</taxon>
        <taxon>Polyangia</taxon>
        <taxon>Polyangiales</taxon>
        <taxon>Sandaracinaceae</taxon>
        <taxon>Sandaracinus</taxon>
    </lineage>
</organism>
<dbReference type="SUPFAM" id="SSF53448">
    <property type="entry name" value="Nucleotide-diphospho-sugar transferases"/>
    <property type="match status" value="1"/>
</dbReference>
<dbReference type="AlphaFoldDB" id="A0A0F6W3R8"/>
<evidence type="ECO:0000256" key="7">
    <source>
        <dbReference type="ARBA" id="ARBA00047343"/>
    </source>
</evidence>
<evidence type="ECO:0000313" key="11">
    <source>
        <dbReference type="Proteomes" id="UP000034883"/>
    </source>
</evidence>
<dbReference type="Pfam" id="PF22640">
    <property type="entry name" value="ManC_GMP_beta-helix"/>
    <property type="match status" value="1"/>
</dbReference>
<evidence type="ECO:0000256" key="4">
    <source>
        <dbReference type="ARBA" id="ARBA00022695"/>
    </source>
</evidence>
<sequence length="380" mass="40772">MTFASIAARAYFPPAPMTTKQHAWAVIMAGGSGTRFWPLSRKAHPKQLLPLAGSDASLLAETVRRIAPIIPPERVVVVTAEHLAEATRAALPNVPAENVLAEPVGRNTAPCVGWAAAHVKRRDADGIVAVLAADHHIGDEPGFLTILERALGAAEHGELVTLGIKPTRPETGYGYLEVGEELGPGVYRARRFVEKPNRARAEQFLTSGSFLWNSGMFFFRASSVLDAIRIHLPGLGAALDRFDDAAKQGREQDVVRAEYATLPSISIDHGVMEKEDRVVVVPGDFGWSDVGSWLTAWELASKGAQNNAVAPGGSSDDVVLVDAAGSYVRAPQGKVVALIGVRDLVVVDTEDALLVVPRDRAQDVRAVVDALKARKREDKL</sequence>
<dbReference type="PANTHER" id="PTHR46390">
    <property type="entry name" value="MANNOSE-1-PHOSPHATE GUANYLYLTRANSFERASE"/>
    <property type="match status" value="1"/>
</dbReference>
<dbReference type="InterPro" id="IPR051161">
    <property type="entry name" value="Mannose-6P_isomerase_type2"/>
</dbReference>
<keyword evidence="3 10" id="KW-0808">Transferase</keyword>
<feature type="domain" description="MannoseP isomerase/GMP-like beta-helix" evidence="9">
    <location>
        <begin position="317"/>
        <end position="371"/>
    </location>
</feature>
<dbReference type="InterPro" id="IPR049577">
    <property type="entry name" value="GMPP_N"/>
</dbReference>
<keyword evidence="5" id="KW-0547">Nucleotide-binding</keyword>
<dbReference type="GO" id="GO:0004475">
    <property type="term" value="F:mannose-1-phosphate guanylyltransferase (GTP) activity"/>
    <property type="evidence" value="ECO:0007669"/>
    <property type="project" value="UniProtKB-EC"/>
</dbReference>
<evidence type="ECO:0000313" key="10">
    <source>
        <dbReference type="EMBL" id="AKF06700.1"/>
    </source>
</evidence>
<feature type="domain" description="Nucleotidyl transferase" evidence="8">
    <location>
        <begin position="25"/>
        <end position="302"/>
    </location>
</feature>
<evidence type="ECO:0000259" key="8">
    <source>
        <dbReference type="Pfam" id="PF00483"/>
    </source>
</evidence>
<dbReference type="PANTHER" id="PTHR46390:SF1">
    <property type="entry name" value="MANNOSE-1-PHOSPHATE GUANYLYLTRANSFERASE"/>
    <property type="match status" value="1"/>
</dbReference>
<comment type="catalytic activity">
    <reaction evidence="7">
        <text>alpha-D-mannose 1-phosphate + GTP + H(+) = GDP-alpha-D-mannose + diphosphate</text>
        <dbReference type="Rhea" id="RHEA:15229"/>
        <dbReference type="ChEBI" id="CHEBI:15378"/>
        <dbReference type="ChEBI" id="CHEBI:33019"/>
        <dbReference type="ChEBI" id="CHEBI:37565"/>
        <dbReference type="ChEBI" id="CHEBI:57527"/>
        <dbReference type="ChEBI" id="CHEBI:58409"/>
        <dbReference type="EC" id="2.7.7.13"/>
    </reaction>
</comment>
<keyword evidence="4 10" id="KW-0548">Nucleotidyltransferase</keyword>
<dbReference type="KEGG" id="samy:DB32_003849"/>
<evidence type="ECO:0000259" key="9">
    <source>
        <dbReference type="Pfam" id="PF22640"/>
    </source>
</evidence>
<dbReference type="GO" id="GO:0005525">
    <property type="term" value="F:GTP binding"/>
    <property type="evidence" value="ECO:0007669"/>
    <property type="project" value="UniProtKB-KW"/>
</dbReference>
<evidence type="ECO:0000256" key="1">
    <source>
        <dbReference type="ARBA" id="ARBA00006115"/>
    </source>
</evidence>
<evidence type="ECO:0000256" key="3">
    <source>
        <dbReference type="ARBA" id="ARBA00022679"/>
    </source>
</evidence>
<protein>
    <recommendedName>
        <fullName evidence="2">mannose-1-phosphate guanylyltransferase</fullName>
        <ecNumber evidence="2">2.7.7.13</ecNumber>
    </recommendedName>
</protein>
<keyword evidence="11" id="KW-1185">Reference proteome</keyword>
<dbReference type="Proteomes" id="UP000034883">
    <property type="component" value="Chromosome"/>
</dbReference>
<dbReference type="EC" id="2.7.7.13" evidence="2"/>
<dbReference type="SUPFAM" id="SSF159283">
    <property type="entry name" value="Guanosine diphospho-D-mannose pyrophosphorylase/mannose-6-phosphate isomerase linker domain"/>
    <property type="match status" value="1"/>
</dbReference>
<dbReference type="InterPro" id="IPR005835">
    <property type="entry name" value="NTP_transferase_dom"/>
</dbReference>
<dbReference type="InterPro" id="IPR029044">
    <property type="entry name" value="Nucleotide-diphossugar_trans"/>
</dbReference>
<dbReference type="Pfam" id="PF00483">
    <property type="entry name" value="NTP_transferase"/>
    <property type="match status" value="1"/>
</dbReference>